<evidence type="ECO:0000313" key="5">
    <source>
        <dbReference type="Proteomes" id="UP000195953"/>
    </source>
</evidence>
<dbReference type="AlphaFoldDB" id="A0A1Y6HAC0"/>
<evidence type="ECO:0000259" key="1">
    <source>
        <dbReference type="Pfam" id="PF13586"/>
    </source>
</evidence>
<dbReference type="Pfam" id="PF13586">
    <property type="entry name" value="DDE_Tnp_1_2"/>
    <property type="match status" value="1"/>
</dbReference>
<dbReference type="PANTHER" id="PTHR30007:SF0">
    <property type="entry name" value="TRANSPOSASE"/>
    <property type="match status" value="1"/>
</dbReference>
<evidence type="ECO:0000313" key="4">
    <source>
        <dbReference type="Proteomes" id="UP000195877"/>
    </source>
</evidence>
<protein>
    <submittedName>
        <fullName evidence="3">Is4 transposase protein</fullName>
    </submittedName>
</protein>
<reference evidence="2 4" key="1">
    <citation type="submission" date="2017-05" db="EMBL/GenBank/DDBJ databases">
        <authorList>
            <person name="Blom J."/>
        </authorList>
    </citation>
    <scope>NUCLEOTIDE SEQUENCE [LARGE SCALE GENOMIC DNA]</scope>
    <source>
        <strain evidence="2">PD885</strain>
    </source>
</reference>
<keyword evidence="4" id="KW-1185">Reference proteome</keyword>
<dbReference type="PANTHER" id="PTHR30007">
    <property type="entry name" value="PHP DOMAIN PROTEIN"/>
    <property type="match status" value="1"/>
</dbReference>
<organism evidence="3 5">
    <name type="scientific">Xanthomonas fragariae</name>
    <dbReference type="NCBI Taxonomy" id="48664"/>
    <lineage>
        <taxon>Bacteria</taxon>
        <taxon>Pseudomonadati</taxon>
        <taxon>Pseudomonadota</taxon>
        <taxon>Gammaproteobacteria</taxon>
        <taxon>Lysobacterales</taxon>
        <taxon>Lysobacteraceae</taxon>
        <taxon>Xanthomonas</taxon>
    </lineage>
</organism>
<name>A0A1Y6HAC0_9XANT</name>
<dbReference type="STRING" id="48664.BER92_04440"/>
<evidence type="ECO:0000313" key="2">
    <source>
        <dbReference type="EMBL" id="SMR00317.1"/>
    </source>
</evidence>
<dbReference type="EMBL" id="LT853885">
    <property type="protein sequence ID" value="SMR02237.1"/>
    <property type="molecule type" value="Genomic_DNA"/>
</dbReference>
<dbReference type="Proteomes" id="UP000195953">
    <property type="component" value="Chromosome 1"/>
</dbReference>
<proteinExistence type="predicted"/>
<dbReference type="InterPro" id="IPR025668">
    <property type="entry name" value="Tnp_DDE_dom"/>
</dbReference>
<dbReference type="EMBL" id="LT853882">
    <property type="protein sequence ID" value="SMR00317.1"/>
    <property type="molecule type" value="Genomic_DNA"/>
</dbReference>
<feature type="domain" description="Transposase DDE" evidence="1">
    <location>
        <begin position="5"/>
        <end position="56"/>
    </location>
</feature>
<evidence type="ECO:0000313" key="3">
    <source>
        <dbReference type="EMBL" id="SMR02237.1"/>
    </source>
</evidence>
<reference evidence="3 5" key="2">
    <citation type="submission" date="2017-05" db="EMBL/GenBank/DDBJ databases">
        <authorList>
            <person name="Song R."/>
            <person name="Chenine A.L."/>
            <person name="Ruprecht R.M."/>
        </authorList>
    </citation>
    <scope>NUCLEOTIDE SEQUENCE [LARGE SCALE GENOMIC DNA]</scope>
    <source>
        <strain evidence="3">PD5205</strain>
    </source>
</reference>
<sequence length="67" mass="7801">MIKLQEAKKAFVLLPHRWVVQRSFGWANRFRHLTHDDKRLPETLSGLHCIVFAIFMRGNASALLQSL</sequence>
<gene>
    <name evidence="3" type="ORF">PD5205_00918</name>
    <name evidence="2" type="ORF">PD885_03095</name>
</gene>
<dbReference type="KEGG" id="xfr:BER92_04440"/>
<dbReference type="Proteomes" id="UP000195877">
    <property type="component" value="Chromosome 1"/>
</dbReference>
<accession>A0A1Y6HAC0</accession>